<sequence length="156" mass="17317">MTTSTSSTGPVAPQRRDLTLFVHYRNDVTKISFNNVADHDDLRPIIRANPEFVIPRGTMLLFAEPPSNDNNAPARVPLDPLAAVTLADGVHLYVEVEASDTVVDFSSLNQTIESAILGALDRREPPRGWIQKLLDQGVKTWIVITRQIIAWTKGIF</sequence>
<dbReference type="Proteomes" id="UP000007797">
    <property type="component" value="Unassembled WGS sequence"/>
</dbReference>
<organism evidence="1 2">
    <name type="scientific">Cavenderia fasciculata</name>
    <name type="common">Slime mold</name>
    <name type="synonym">Dictyostelium fasciculatum</name>
    <dbReference type="NCBI Taxonomy" id="261658"/>
    <lineage>
        <taxon>Eukaryota</taxon>
        <taxon>Amoebozoa</taxon>
        <taxon>Evosea</taxon>
        <taxon>Eumycetozoa</taxon>
        <taxon>Dictyostelia</taxon>
        <taxon>Acytosteliales</taxon>
        <taxon>Cavenderiaceae</taxon>
        <taxon>Cavenderia</taxon>
    </lineage>
</organism>
<name>F4QBE0_CACFS</name>
<evidence type="ECO:0000313" key="2">
    <source>
        <dbReference type="Proteomes" id="UP000007797"/>
    </source>
</evidence>
<gene>
    <name evidence="1" type="ORF">DFA_10785</name>
</gene>
<dbReference type="AlphaFoldDB" id="F4QBE0"/>
<dbReference type="EMBL" id="GL883027">
    <property type="protein sequence ID" value="EGG14912.1"/>
    <property type="molecule type" value="Genomic_DNA"/>
</dbReference>
<dbReference type="KEGG" id="dfa:DFA_10785"/>
<proteinExistence type="predicted"/>
<protein>
    <submittedName>
        <fullName evidence="1">Uncharacterized protein</fullName>
    </submittedName>
</protein>
<reference evidence="2" key="1">
    <citation type="journal article" date="2011" name="Genome Res.">
        <title>Phylogeny-wide analysis of social amoeba genomes highlights ancient origins for complex intercellular communication.</title>
        <authorList>
            <person name="Heidel A.J."/>
            <person name="Lawal H.M."/>
            <person name="Felder M."/>
            <person name="Schilde C."/>
            <person name="Helps N.R."/>
            <person name="Tunggal B."/>
            <person name="Rivero F."/>
            <person name="John U."/>
            <person name="Schleicher M."/>
            <person name="Eichinger L."/>
            <person name="Platzer M."/>
            <person name="Noegel A.A."/>
            <person name="Schaap P."/>
            <person name="Gloeckner G."/>
        </authorList>
    </citation>
    <scope>NUCLEOTIDE SEQUENCE [LARGE SCALE GENOMIC DNA]</scope>
    <source>
        <strain evidence="2">SH3</strain>
    </source>
</reference>
<evidence type="ECO:0000313" key="1">
    <source>
        <dbReference type="EMBL" id="EGG14912.1"/>
    </source>
</evidence>
<dbReference type="GeneID" id="14866936"/>
<accession>F4QBE0</accession>
<keyword evidence="2" id="KW-1185">Reference proteome</keyword>
<dbReference type="RefSeq" id="XP_004351428.1">
    <property type="nucleotide sequence ID" value="XM_004351376.1"/>
</dbReference>